<protein>
    <submittedName>
        <fullName evidence="8">Amino acid permease-5</fullName>
    </submittedName>
</protein>
<name>A0A4V6DUL2_9PEZI</name>
<feature type="transmembrane region" description="Helical" evidence="7">
    <location>
        <begin position="491"/>
        <end position="512"/>
    </location>
</feature>
<dbReference type="Gene3D" id="1.20.1740.10">
    <property type="entry name" value="Amino acid/polyamine transporter I"/>
    <property type="match status" value="1"/>
</dbReference>
<dbReference type="Pfam" id="PF13520">
    <property type="entry name" value="AA_permease_2"/>
    <property type="match status" value="1"/>
</dbReference>
<evidence type="ECO:0000256" key="1">
    <source>
        <dbReference type="ARBA" id="ARBA00004141"/>
    </source>
</evidence>
<accession>A0A4V6DUL2</accession>
<organism evidence="8 9">
    <name type="scientific">Elsinoe australis</name>
    <dbReference type="NCBI Taxonomy" id="40998"/>
    <lineage>
        <taxon>Eukaryota</taxon>
        <taxon>Fungi</taxon>
        <taxon>Dikarya</taxon>
        <taxon>Ascomycota</taxon>
        <taxon>Pezizomycotina</taxon>
        <taxon>Dothideomycetes</taxon>
        <taxon>Dothideomycetidae</taxon>
        <taxon>Myriangiales</taxon>
        <taxon>Elsinoaceae</taxon>
        <taxon>Elsinoe</taxon>
    </lineage>
</organism>
<dbReference type="PIRSF" id="PIRSF006060">
    <property type="entry name" value="AA_transporter"/>
    <property type="match status" value="1"/>
</dbReference>
<feature type="transmembrane region" description="Helical" evidence="7">
    <location>
        <begin position="89"/>
        <end position="107"/>
    </location>
</feature>
<evidence type="ECO:0000256" key="3">
    <source>
        <dbReference type="ARBA" id="ARBA00022692"/>
    </source>
</evidence>
<feature type="region of interest" description="Disordered" evidence="6">
    <location>
        <begin position="21"/>
        <end position="44"/>
    </location>
</feature>
<feature type="transmembrane region" description="Helical" evidence="7">
    <location>
        <begin position="213"/>
        <end position="231"/>
    </location>
</feature>
<dbReference type="Proteomes" id="UP000308133">
    <property type="component" value="Unassembled WGS sequence"/>
</dbReference>
<keyword evidence="3 7" id="KW-0812">Transmembrane</keyword>
<keyword evidence="5 7" id="KW-0472">Membrane</keyword>
<feature type="transmembrane region" description="Helical" evidence="7">
    <location>
        <begin position="290"/>
        <end position="311"/>
    </location>
</feature>
<feature type="transmembrane region" description="Helical" evidence="7">
    <location>
        <begin position="390"/>
        <end position="410"/>
    </location>
</feature>
<feature type="transmembrane region" description="Helical" evidence="7">
    <location>
        <begin position="416"/>
        <end position="442"/>
    </location>
</feature>
<gene>
    <name evidence="8" type="ORF">C1H76_2722</name>
</gene>
<comment type="caution">
    <text evidence="8">The sequence shown here is derived from an EMBL/GenBank/DDBJ whole genome shotgun (WGS) entry which is preliminary data.</text>
</comment>
<feature type="transmembrane region" description="Helical" evidence="7">
    <location>
        <begin position="181"/>
        <end position="201"/>
    </location>
</feature>
<evidence type="ECO:0000256" key="4">
    <source>
        <dbReference type="ARBA" id="ARBA00022989"/>
    </source>
</evidence>
<dbReference type="AlphaFoldDB" id="A0A4V6DUL2"/>
<proteinExistence type="predicted"/>
<evidence type="ECO:0000256" key="7">
    <source>
        <dbReference type="SAM" id="Phobius"/>
    </source>
</evidence>
<comment type="subcellular location">
    <subcellularLocation>
        <location evidence="1">Membrane</location>
        <topology evidence="1">Multi-pass membrane protein</topology>
    </subcellularLocation>
</comment>
<dbReference type="InterPro" id="IPR002293">
    <property type="entry name" value="AA/rel_permease1"/>
</dbReference>
<feature type="transmembrane region" description="Helical" evidence="7">
    <location>
        <begin position="251"/>
        <end position="269"/>
    </location>
</feature>
<dbReference type="GO" id="GO:0022857">
    <property type="term" value="F:transmembrane transporter activity"/>
    <property type="evidence" value="ECO:0007669"/>
    <property type="project" value="InterPro"/>
</dbReference>
<reference evidence="8 9" key="1">
    <citation type="submission" date="2018-02" db="EMBL/GenBank/DDBJ databases">
        <title>Draft genome sequences of Elsinoe sp., causing black scab on jojoba.</title>
        <authorList>
            <person name="Stodart B."/>
            <person name="Jeffress S."/>
            <person name="Ash G."/>
            <person name="Arun Chinnappa K."/>
        </authorList>
    </citation>
    <scope>NUCLEOTIDE SEQUENCE [LARGE SCALE GENOMIC DNA]</scope>
    <source>
        <strain evidence="8 9">Hillstone_2</strain>
    </source>
</reference>
<evidence type="ECO:0000256" key="2">
    <source>
        <dbReference type="ARBA" id="ARBA00022448"/>
    </source>
</evidence>
<dbReference type="PANTHER" id="PTHR45649">
    <property type="entry name" value="AMINO-ACID PERMEASE BAT1"/>
    <property type="match status" value="1"/>
</dbReference>
<feature type="transmembrane region" description="Helical" evidence="7">
    <location>
        <begin position="58"/>
        <end position="83"/>
    </location>
</feature>
<evidence type="ECO:0000256" key="5">
    <source>
        <dbReference type="ARBA" id="ARBA00023136"/>
    </source>
</evidence>
<feature type="transmembrane region" description="Helical" evidence="7">
    <location>
        <begin position="462"/>
        <end position="485"/>
    </location>
</feature>
<keyword evidence="4 7" id="KW-1133">Transmembrane helix</keyword>
<evidence type="ECO:0000313" key="8">
    <source>
        <dbReference type="EMBL" id="TKX25012.1"/>
    </source>
</evidence>
<dbReference type="PANTHER" id="PTHR45649:SF2">
    <property type="entry name" value="ACID PERMEASE, PUTATIVE-RELATED"/>
    <property type="match status" value="1"/>
</dbReference>
<keyword evidence="2" id="KW-0813">Transport</keyword>
<feature type="transmembrane region" description="Helical" evidence="7">
    <location>
        <begin position="137"/>
        <end position="161"/>
    </location>
</feature>
<evidence type="ECO:0000313" key="9">
    <source>
        <dbReference type="Proteomes" id="UP000308133"/>
    </source>
</evidence>
<dbReference type="GO" id="GO:0016020">
    <property type="term" value="C:membrane"/>
    <property type="evidence" value="ECO:0007669"/>
    <property type="project" value="UniProtKB-SubCell"/>
</dbReference>
<evidence type="ECO:0000256" key="6">
    <source>
        <dbReference type="SAM" id="MobiDB-lite"/>
    </source>
</evidence>
<feature type="compositionally biased region" description="Basic and acidic residues" evidence="6">
    <location>
        <begin position="29"/>
        <end position="44"/>
    </location>
</feature>
<sequence>MESNMEGKSHQHVQAYQLGPLESFNPSDRSMEYEGTPKDRQDMTRMGKQQLFRRNFQFVPIFGFSTILMCTWELVLTGASYVLPNGGPAALVWMFFVAAIGFGFVIISMAEMASMAPTAGGQYHWISEFAPPSYQKVLSYTVGWLTVLGWQSATAGASFAMGSQIQGVLTLDYSSYSPQPWHATGITIIAVTFGALFNTFLAKRLPFIEAIMLFVHIFGFFAIMIPLWVLAPKTPHEEVWTRFQQTSNWPSMGVAALVGLVGPTLTLVGPDSAVHMAEEIKDASRILPRAMMCAWALNGLTGWIMSITFAYCLGPLEDALAPSYNFAYIGTFYTATGSVPGTTVMASVILVMQFCNIVTCMAGASRQMFAFARDSGMPFSRLLENVHPTLKVPVNTIVITWFITCLLSLINLGSNVTFNAIGSLTSTALLSSYIFSIACIAWKRARGEPLLPSRWSLGNWGLPINLASLVFLTITFLFACFPLSLPVVPMTMNWASVIFGGVSIFAVTFYIAHARGSYVAPVAIIRKDI</sequence>
<dbReference type="EMBL" id="PTQR01000034">
    <property type="protein sequence ID" value="TKX25012.1"/>
    <property type="molecule type" value="Genomic_DNA"/>
</dbReference>